<comment type="caution">
    <text evidence="3">The sequence shown here is derived from an EMBL/GenBank/DDBJ whole genome shotgun (WGS) entry which is preliminary data.</text>
</comment>
<dbReference type="Proteomes" id="UP000297998">
    <property type="component" value="Unassembled WGS sequence"/>
</dbReference>
<sequence length="333" mass="37469">MKRTYYLLLTMGIGFLVNGQSHLIYQKKIKTTTVSKKNSKISSNIIFEQKIGDKLMYIPSFYTKSGEEVTSTDDVQFNNSVKVDRIVFIGDTWEAFNLVDSVLGGKFMIFEEENGKPKGKPSNPSTAKIYKEFDKDAIGFTIKQVGETSTIINLDLEALLGSKIELDANKKYFILFSLKQSIDDILSSGITWTRLSSLPTLSDAYVIDEKNLLGVGVTDWTNFVDLVTKLGEDPNSLAESMKGLSMTLYGESNLGVNEIYSNKINYYPNPTSDIIYLNEFEKVLKSEVINQNGQIVTTSSKKEINLKHLPKGVYFLKQYLKNGKIETSKILKK</sequence>
<keyword evidence="1" id="KW-0732">Signal</keyword>
<evidence type="ECO:0000259" key="2">
    <source>
        <dbReference type="Pfam" id="PF18962"/>
    </source>
</evidence>
<dbReference type="NCBIfam" id="TIGR04183">
    <property type="entry name" value="Por_Secre_tail"/>
    <property type="match status" value="1"/>
</dbReference>
<dbReference type="Pfam" id="PF18962">
    <property type="entry name" value="Por_Secre_tail"/>
    <property type="match status" value="1"/>
</dbReference>
<keyword evidence="4" id="KW-1185">Reference proteome</keyword>
<evidence type="ECO:0000313" key="4">
    <source>
        <dbReference type="Proteomes" id="UP000297998"/>
    </source>
</evidence>
<protein>
    <submittedName>
        <fullName evidence="3">T9SS type A sorting domain-containing protein</fullName>
    </submittedName>
</protein>
<dbReference type="AlphaFoldDB" id="A0A4Z1B5U2"/>
<accession>A0A4Z1B5U2</accession>
<dbReference type="RefSeq" id="WP_135834688.1">
    <property type="nucleotide sequence ID" value="NZ_SRPE01000003.1"/>
</dbReference>
<evidence type="ECO:0000313" key="3">
    <source>
        <dbReference type="EMBL" id="TGN29233.1"/>
    </source>
</evidence>
<dbReference type="InterPro" id="IPR026444">
    <property type="entry name" value="Secre_tail"/>
</dbReference>
<feature type="domain" description="Secretion system C-terminal sorting" evidence="2">
    <location>
        <begin position="267"/>
        <end position="330"/>
    </location>
</feature>
<reference evidence="3 4" key="1">
    <citation type="submission" date="2019-03" db="EMBL/GenBank/DDBJ databases">
        <title>Empedobacter tilapiae sp. nov., isolated from an intestine of Nile tilapia Oreochromis niloticus.</title>
        <authorList>
            <person name="Kim Y.-O."/>
            <person name="Yoon J.-H."/>
        </authorList>
    </citation>
    <scope>NUCLEOTIDE SEQUENCE [LARGE SCALE GENOMIC DNA]</scope>
    <source>
        <strain evidence="3 4">MRS2</strain>
    </source>
</reference>
<organism evidence="3 4">
    <name type="scientific">Empedobacter tilapiae</name>
    <dbReference type="NCBI Taxonomy" id="2491114"/>
    <lineage>
        <taxon>Bacteria</taxon>
        <taxon>Pseudomonadati</taxon>
        <taxon>Bacteroidota</taxon>
        <taxon>Flavobacteriia</taxon>
        <taxon>Flavobacteriales</taxon>
        <taxon>Weeksellaceae</taxon>
        <taxon>Empedobacter</taxon>
    </lineage>
</organism>
<gene>
    <name evidence="3" type="ORF">E4J94_04575</name>
</gene>
<dbReference type="OrthoDB" id="3179827at2"/>
<dbReference type="EMBL" id="SRPE01000003">
    <property type="protein sequence ID" value="TGN29233.1"/>
    <property type="molecule type" value="Genomic_DNA"/>
</dbReference>
<name>A0A4Z1B5U2_9FLAO</name>
<proteinExistence type="predicted"/>
<evidence type="ECO:0000256" key="1">
    <source>
        <dbReference type="ARBA" id="ARBA00022729"/>
    </source>
</evidence>